<sequence>MSSRKRTSPLQRGLACLSCRKRKLKCDGTRPACRQCSKMNRDHLCEYDDKKQKSRTEKLREKLSMLEDRIRELESETPADTPLDAGASSSSSSPSASSSIQGSPQMELQPSQLYIRTKDLGPFDQTSFSSFDNSSWSGSASDVPPLALASFNNNDEWWNSLVNGGSVPSSTTTPQERSPAWDIPTDIKGILLESFAMHKHQCWFDADMTRFAHGVGYDTPHPALMNAIYLLGCHFSGSSFTSSSSVDLEGSLFAAALYEITQALDSSDRLVDIVHASCMLAVYLYDKGRALEAYCHAFSAARLAVALGLHQLRPPDYLSDFSAIDRPASSTIPLVAARNRTEQRDRMAAFWQVFMVDRCWSTATGLPIALPDGDSYQARIKTSWLKSPLDVDVDEWPETSTPRALFEEGGSLLGFNLHPPHVPALRAKAAALYERTSRLSSSWTKVSDTYTTEYAAAQTALLSFTATLPPFLGYESWRQQAPFIDVELFMVHTVAHVCMINLRQGAMDNSAFQAANHVLSFIRQLQEDDYPFLEPIISICWYAVAKMYMRTICSLRAEEITKGLGPCTPSILSQEIGILLHAIKTLGVYFPVAAEQAKRIGDEYAHLGAAVA</sequence>
<dbReference type="AlphaFoldDB" id="A0A0D7ABN3"/>
<protein>
    <recommendedName>
        <fullName evidence="7">Zn(2)-C6 fungal-type domain-containing protein</fullName>
    </recommendedName>
</protein>
<dbReference type="InterPro" id="IPR007219">
    <property type="entry name" value="XnlR_reg_dom"/>
</dbReference>
<comment type="subcellular location">
    <subcellularLocation>
        <location evidence="1">Nucleus</location>
    </subcellularLocation>
</comment>
<dbReference type="Gene3D" id="4.10.240.10">
    <property type="entry name" value="Zn(2)-C6 fungal-type DNA-binding domain"/>
    <property type="match status" value="1"/>
</dbReference>
<dbReference type="PROSITE" id="PS00463">
    <property type="entry name" value="ZN2_CY6_FUNGAL_1"/>
    <property type="match status" value="1"/>
</dbReference>
<keyword evidence="5" id="KW-0539">Nucleus</keyword>
<keyword evidence="2" id="KW-0479">Metal-binding</keyword>
<evidence type="ECO:0000256" key="2">
    <source>
        <dbReference type="ARBA" id="ARBA00022723"/>
    </source>
</evidence>
<dbReference type="Pfam" id="PF00172">
    <property type="entry name" value="Zn_clus"/>
    <property type="match status" value="1"/>
</dbReference>
<dbReference type="InterPro" id="IPR001138">
    <property type="entry name" value="Zn2Cys6_DnaBD"/>
</dbReference>
<evidence type="ECO:0000313" key="9">
    <source>
        <dbReference type="Proteomes" id="UP000054144"/>
    </source>
</evidence>
<evidence type="ECO:0000256" key="6">
    <source>
        <dbReference type="SAM" id="MobiDB-lite"/>
    </source>
</evidence>
<evidence type="ECO:0000259" key="7">
    <source>
        <dbReference type="PROSITE" id="PS50048"/>
    </source>
</evidence>
<keyword evidence="4" id="KW-0804">Transcription</keyword>
<dbReference type="CDD" id="cd12148">
    <property type="entry name" value="fungal_TF_MHR"/>
    <property type="match status" value="1"/>
</dbReference>
<proteinExistence type="predicted"/>
<dbReference type="GO" id="GO:0005634">
    <property type="term" value="C:nucleus"/>
    <property type="evidence" value="ECO:0007669"/>
    <property type="project" value="UniProtKB-SubCell"/>
</dbReference>
<keyword evidence="9" id="KW-1185">Reference proteome</keyword>
<reference evidence="8 9" key="1">
    <citation type="journal article" date="2015" name="Fungal Genet. Biol.">
        <title>Evolution of novel wood decay mechanisms in Agaricales revealed by the genome sequences of Fistulina hepatica and Cylindrobasidium torrendii.</title>
        <authorList>
            <person name="Floudas D."/>
            <person name="Held B.W."/>
            <person name="Riley R."/>
            <person name="Nagy L.G."/>
            <person name="Koehler G."/>
            <person name="Ransdell A.S."/>
            <person name="Younus H."/>
            <person name="Chow J."/>
            <person name="Chiniquy J."/>
            <person name="Lipzen A."/>
            <person name="Tritt A."/>
            <person name="Sun H."/>
            <person name="Haridas S."/>
            <person name="LaButti K."/>
            <person name="Ohm R.A."/>
            <person name="Kues U."/>
            <person name="Blanchette R.A."/>
            <person name="Grigoriev I.V."/>
            <person name="Minto R.E."/>
            <person name="Hibbett D.S."/>
        </authorList>
    </citation>
    <scope>NUCLEOTIDE SEQUENCE [LARGE SCALE GENOMIC DNA]</scope>
    <source>
        <strain evidence="8 9">ATCC 64428</strain>
    </source>
</reference>
<dbReference type="PANTHER" id="PTHR47338">
    <property type="entry name" value="ZN(II)2CYS6 TRANSCRIPTION FACTOR (EUROFUNG)-RELATED"/>
    <property type="match status" value="1"/>
</dbReference>
<dbReference type="PANTHER" id="PTHR47338:SF29">
    <property type="entry name" value="ZN(2)-C6 FUNGAL-TYPE DOMAIN-CONTAINING PROTEIN"/>
    <property type="match status" value="1"/>
</dbReference>
<evidence type="ECO:0000256" key="3">
    <source>
        <dbReference type="ARBA" id="ARBA00023015"/>
    </source>
</evidence>
<evidence type="ECO:0000256" key="5">
    <source>
        <dbReference type="ARBA" id="ARBA00023242"/>
    </source>
</evidence>
<name>A0A0D7ABN3_9AGAR</name>
<feature type="compositionally biased region" description="Low complexity" evidence="6">
    <location>
        <begin position="86"/>
        <end position="105"/>
    </location>
</feature>
<organism evidence="8 9">
    <name type="scientific">Fistulina hepatica ATCC 64428</name>
    <dbReference type="NCBI Taxonomy" id="1128425"/>
    <lineage>
        <taxon>Eukaryota</taxon>
        <taxon>Fungi</taxon>
        <taxon>Dikarya</taxon>
        <taxon>Basidiomycota</taxon>
        <taxon>Agaricomycotina</taxon>
        <taxon>Agaricomycetes</taxon>
        <taxon>Agaricomycetidae</taxon>
        <taxon>Agaricales</taxon>
        <taxon>Fistulinaceae</taxon>
        <taxon>Fistulina</taxon>
    </lineage>
</organism>
<dbReference type="InterPro" id="IPR036864">
    <property type="entry name" value="Zn2-C6_fun-type_DNA-bd_sf"/>
</dbReference>
<evidence type="ECO:0000256" key="4">
    <source>
        <dbReference type="ARBA" id="ARBA00023163"/>
    </source>
</evidence>
<evidence type="ECO:0000313" key="8">
    <source>
        <dbReference type="EMBL" id="KIY48258.1"/>
    </source>
</evidence>
<dbReference type="EMBL" id="KN881851">
    <property type="protein sequence ID" value="KIY48258.1"/>
    <property type="molecule type" value="Genomic_DNA"/>
</dbReference>
<dbReference type="SUPFAM" id="SSF57701">
    <property type="entry name" value="Zn2/Cys6 DNA-binding domain"/>
    <property type="match status" value="1"/>
</dbReference>
<accession>A0A0D7ABN3</accession>
<dbReference type="Proteomes" id="UP000054144">
    <property type="component" value="Unassembled WGS sequence"/>
</dbReference>
<dbReference type="SMART" id="SM00066">
    <property type="entry name" value="GAL4"/>
    <property type="match status" value="1"/>
</dbReference>
<dbReference type="InterPro" id="IPR050815">
    <property type="entry name" value="TF_fung"/>
</dbReference>
<dbReference type="GO" id="GO:0006351">
    <property type="term" value="P:DNA-templated transcription"/>
    <property type="evidence" value="ECO:0007669"/>
    <property type="project" value="InterPro"/>
</dbReference>
<dbReference type="SMART" id="SM00906">
    <property type="entry name" value="Fungal_trans"/>
    <property type="match status" value="1"/>
</dbReference>
<dbReference type="OrthoDB" id="2123952at2759"/>
<keyword evidence="3" id="KW-0805">Transcription regulation</keyword>
<feature type="region of interest" description="Disordered" evidence="6">
    <location>
        <begin position="74"/>
        <end position="106"/>
    </location>
</feature>
<dbReference type="Pfam" id="PF04082">
    <property type="entry name" value="Fungal_trans"/>
    <property type="match status" value="1"/>
</dbReference>
<dbReference type="GO" id="GO:0000981">
    <property type="term" value="F:DNA-binding transcription factor activity, RNA polymerase II-specific"/>
    <property type="evidence" value="ECO:0007669"/>
    <property type="project" value="InterPro"/>
</dbReference>
<evidence type="ECO:0000256" key="1">
    <source>
        <dbReference type="ARBA" id="ARBA00004123"/>
    </source>
</evidence>
<feature type="domain" description="Zn(2)-C6 fungal-type" evidence="7">
    <location>
        <begin position="15"/>
        <end position="47"/>
    </location>
</feature>
<dbReference type="CDD" id="cd00067">
    <property type="entry name" value="GAL4"/>
    <property type="match status" value="1"/>
</dbReference>
<dbReference type="PROSITE" id="PS50048">
    <property type="entry name" value="ZN2_CY6_FUNGAL_2"/>
    <property type="match status" value="1"/>
</dbReference>
<dbReference type="GO" id="GO:0008270">
    <property type="term" value="F:zinc ion binding"/>
    <property type="evidence" value="ECO:0007669"/>
    <property type="project" value="InterPro"/>
</dbReference>
<dbReference type="GO" id="GO:0003677">
    <property type="term" value="F:DNA binding"/>
    <property type="evidence" value="ECO:0007669"/>
    <property type="project" value="InterPro"/>
</dbReference>
<gene>
    <name evidence="8" type="ORF">FISHEDRAFT_73825</name>
</gene>